<dbReference type="Pfam" id="PF24883">
    <property type="entry name" value="NPHP3_N"/>
    <property type="match status" value="1"/>
</dbReference>
<evidence type="ECO:0000313" key="4">
    <source>
        <dbReference type="Proteomes" id="UP001302602"/>
    </source>
</evidence>
<feature type="domain" description="Nephrocystin 3-like N-terminal" evidence="2">
    <location>
        <begin position="19"/>
        <end position="81"/>
    </location>
</feature>
<reference evidence="3" key="1">
    <citation type="journal article" date="2023" name="Mol. Phylogenet. Evol.">
        <title>Genome-scale phylogeny and comparative genomics of the fungal order Sordariales.</title>
        <authorList>
            <person name="Hensen N."/>
            <person name="Bonometti L."/>
            <person name="Westerberg I."/>
            <person name="Brannstrom I.O."/>
            <person name="Guillou S."/>
            <person name="Cros-Aarteil S."/>
            <person name="Calhoun S."/>
            <person name="Haridas S."/>
            <person name="Kuo A."/>
            <person name="Mondo S."/>
            <person name="Pangilinan J."/>
            <person name="Riley R."/>
            <person name="LaButti K."/>
            <person name="Andreopoulos B."/>
            <person name="Lipzen A."/>
            <person name="Chen C."/>
            <person name="Yan M."/>
            <person name="Daum C."/>
            <person name="Ng V."/>
            <person name="Clum A."/>
            <person name="Steindorff A."/>
            <person name="Ohm R.A."/>
            <person name="Martin F."/>
            <person name="Silar P."/>
            <person name="Natvig D.O."/>
            <person name="Lalanne C."/>
            <person name="Gautier V."/>
            <person name="Ament-Velasquez S.L."/>
            <person name="Kruys A."/>
            <person name="Hutchinson M.I."/>
            <person name="Powell A.J."/>
            <person name="Barry K."/>
            <person name="Miller A.N."/>
            <person name="Grigoriev I.V."/>
            <person name="Debuchy R."/>
            <person name="Gladieux P."/>
            <person name="Hiltunen Thoren M."/>
            <person name="Johannesson H."/>
        </authorList>
    </citation>
    <scope>NUCLEOTIDE SEQUENCE</scope>
    <source>
        <strain evidence="3">CBS 731.68</strain>
    </source>
</reference>
<evidence type="ECO:0000259" key="2">
    <source>
        <dbReference type="Pfam" id="PF24883"/>
    </source>
</evidence>
<dbReference type="EMBL" id="MU853224">
    <property type="protein sequence ID" value="KAK4126803.1"/>
    <property type="molecule type" value="Genomic_DNA"/>
</dbReference>
<dbReference type="InterPro" id="IPR056884">
    <property type="entry name" value="NPHP3-like_N"/>
</dbReference>
<dbReference type="Proteomes" id="UP001302602">
    <property type="component" value="Unassembled WGS sequence"/>
</dbReference>
<evidence type="ECO:0000256" key="1">
    <source>
        <dbReference type="ARBA" id="ARBA00022737"/>
    </source>
</evidence>
<keyword evidence="4" id="KW-1185">Reference proteome</keyword>
<reference evidence="3" key="2">
    <citation type="submission" date="2023-05" db="EMBL/GenBank/DDBJ databases">
        <authorList>
            <consortium name="Lawrence Berkeley National Laboratory"/>
            <person name="Steindorff A."/>
            <person name="Hensen N."/>
            <person name="Bonometti L."/>
            <person name="Westerberg I."/>
            <person name="Brannstrom I.O."/>
            <person name="Guillou S."/>
            <person name="Cros-Aarteil S."/>
            <person name="Calhoun S."/>
            <person name="Haridas S."/>
            <person name="Kuo A."/>
            <person name="Mondo S."/>
            <person name="Pangilinan J."/>
            <person name="Riley R."/>
            <person name="Labutti K."/>
            <person name="Andreopoulos B."/>
            <person name="Lipzen A."/>
            <person name="Chen C."/>
            <person name="Yanf M."/>
            <person name="Daum C."/>
            <person name="Ng V."/>
            <person name="Clum A."/>
            <person name="Ohm R."/>
            <person name="Martin F."/>
            <person name="Silar P."/>
            <person name="Natvig D."/>
            <person name="Lalanne C."/>
            <person name="Gautier V."/>
            <person name="Ament-Velasquez S.L."/>
            <person name="Kruys A."/>
            <person name="Hutchinson M.I."/>
            <person name="Powell A.J."/>
            <person name="Barry K."/>
            <person name="Miller A.N."/>
            <person name="Grigoriev I.V."/>
            <person name="Debuchy R."/>
            <person name="Gladieux P."/>
            <person name="Thoren M.H."/>
            <person name="Johannesson H."/>
        </authorList>
    </citation>
    <scope>NUCLEOTIDE SEQUENCE</scope>
    <source>
        <strain evidence="3">CBS 731.68</strain>
    </source>
</reference>
<dbReference type="RefSeq" id="XP_062650574.1">
    <property type="nucleotide sequence ID" value="XM_062786096.1"/>
</dbReference>
<proteinExistence type="predicted"/>
<accession>A0AAN6Z6V8</accession>
<organism evidence="3 4">
    <name type="scientific">Parathielavia appendiculata</name>
    <dbReference type="NCBI Taxonomy" id="2587402"/>
    <lineage>
        <taxon>Eukaryota</taxon>
        <taxon>Fungi</taxon>
        <taxon>Dikarya</taxon>
        <taxon>Ascomycota</taxon>
        <taxon>Pezizomycotina</taxon>
        <taxon>Sordariomycetes</taxon>
        <taxon>Sordariomycetidae</taxon>
        <taxon>Sordariales</taxon>
        <taxon>Chaetomiaceae</taxon>
        <taxon>Parathielavia</taxon>
    </lineage>
</organism>
<dbReference type="AlphaFoldDB" id="A0AAN6Z6V8"/>
<name>A0AAN6Z6V8_9PEZI</name>
<keyword evidence="1" id="KW-0677">Repeat</keyword>
<evidence type="ECO:0000313" key="3">
    <source>
        <dbReference type="EMBL" id="KAK4126803.1"/>
    </source>
</evidence>
<sequence length="108" mass="12309">MIIQIGKIETHAEFRALACEWFVGHGIFRGWLEGFGSQHRALWVSADPRCRKSVLARYLVDDVFSTSERRTTCFFFSSRTTKVPGKFSAFSILSTSADWRTIQSSPMP</sequence>
<protein>
    <recommendedName>
        <fullName evidence="2">Nephrocystin 3-like N-terminal domain-containing protein</fullName>
    </recommendedName>
</protein>
<comment type="caution">
    <text evidence="3">The sequence shown here is derived from an EMBL/GenBank/DDBJ whole genome shotgun (WGS) entry which is preliminary data.</text>
</comment>
<dbReference type="GeneID" id="87822862"/>
<gene>
    <name evidence="3" type="ORF">N657DRAFT_176149</name>
</gene>